<dbReference type="EMBL" id="CAJNOM010000104">
    <property type="protein sequence ID" value="CAF1056507.1"/>
    <property type="molecule type" value="Genomic_DNA"/>
</dbReference>
<proteinExistence type="predicted"/>
<evidence type="ECO:0000313" key="4">
    <source>
        <dbReference type="Proteomes" id="UP000663877"/>
    </source>
</evidence>
<comment type="caution">
    <text evidence="1">The sequence shown here is derived from an EMBL/GenBank/DDBJ whole genome shotgun (WGS) entry which is preliminary data.</text>
</comment>
<accession>A0A814AMY2</accession>
<protein>
    <submittedName>
        <fullName evidence="1">Uncharacterized protein</fullName>
    </submittedName>
</protein>
<dbReference type="OrthoDB" id="10053117at2759"/>
<sequence length="332" mass="38762">MKENIDREVKVTSHIPKLIQTQFAQFLNNLLEYSSELTYFAINAFQTSSLRRVQINTLKRFTSFCVPRACAFYYNLDTEFDNFVQKMRLLCSLAKRTFLDMRVTRIQSSEGRMMSLPVTRRSIDIFKCNINRLRDLKQIHQDIGYDLLLPNEQLYLALDLLVTDFELLNCELDAEVKFADVMILQTIIKDIFLQYRIALTWIYPAVKYAAYRPGEPNAEQEVKKCDQQLEIQSINNYCGKQKKSIKKNVVKNSSSIDDVQLRERVTTPTTKNINQNFTNDMDSGNCSLEYRKKRKKCSTKMSLVSSATDDFNRYLYEKKLSNVGIINLKKSQ</sequence>
<evidence type="ECO:0000313" key="1">
    <source>
        <dbReference type="EMBL" id="CAF0914361.1"/>
    </source>
</evidence>
<evidence type="ECO:0000313" key="3">
    <source>
        <dbReference type="Proteomes" id="UP000663832"/>
    </source>
</evidence>
<dbReference type="EMBL" id="CAJNOI010000040">
    <property type="protein sequence ID" value="CAF0914361.1"/>
    <property type="molecule type" value="Genomic_DNA"/>
</dbReference>
<organism evidence="1 4">
    <name type="scientific">Adineta steineri</name>
    <dbReference type="NCBI Taxonomy" id="433720"/>
    <lineage>
        <taxon>Eukaryota</taxon>
        <taxon>Metazoa</taxon>
        <taxon>Spiralia</taxon>
        <taxon>Gnathifera</taxon>
        <taxon>Rotifera</taxon>
        <taxon>Eurotatoria</taxon>
        <taxon>Bdelloidea</taxon>
        <taxon>Adinetida</taxon>
        <taxon>Adinetidae</taxon>
        <taxon>Adineta</taxon>
    </lineage>
</organism>
<name>A0A814AMY2_9BILA</name>
<dbReference type="Proteomes" id="UP000663832">
    <property type="component" value="Unassembled WGS sequence"/>
</dbReference>
<dbReference type="AlphaFoldDB" id="A0A814AMY2"/>
<dbReference type="Proteomes" id="UP000663877">
    <property type="component" value="Unassembled WGS sequence"/>
</dbReference>
<keyword evidence="3" id="KW-1185">Reference proteome</keyword>
<reference evidence="1" key="1">
    <citation type="submission" date="2021-02" db="EMBL/GenBank/DDBJ databases">
        <authorList>
            <person name="Nowell W R."/>
        </authorList>
    </citation>
    <scope>NUCLEOTIDE SEQUENCE</scope>
</reference>
<evidence type="ECO:0000313" key="2">
    <source>
        <dbReference type="EMBL" id="CAF1056507.1"/>
    </source>
</evidence>
<gene>
    <name evidence="1" type="ORF">BJG266_LOCUS11179</name>
    <name evidence="2" type="ORF">QVE165_LOCUS17915</name>
</gene>